<protein>
    <recommendedName>
        <fullName evidence="1">glycerophosphodiester phosphodiesterase</fullName>
        <ecNumber evidence="1">3.1.4.46</ecNumber>
    </recommendedName>
</protein>
<dbReference type="PANTHER" id="PTHR43620:SF44">
    <property type="entry name" value="GLYCEROPHOSPHODIESTER PHOSPHODIESTERASE GDPDL6-RELATED"/>
    <property type="match status" value="1"/>
</dbReference>
<keyword evidence="3" id="KW-0378">Hydrolase</keyword>
<proteinExistence type="predicted"/>
<dbReference type="EC" id="3.1.4.46" evidence="1"/>
<evidence type="ECO:0000256" key="1">
    <source>
        <dbReference type="ARBA" id="ARBA00012247"/>
    </source>
</evidence>
<evidence type="ECO:0000256" key="2">
    <source>
        <dbReference type="ARBA" id="ARBA00022798"/>
    </source>
</evidence>
<dbReference type="PANTHER" id="PTHR43620">
    <property type="entry name" value="GLYCEROPHOSPHORYL DIESTER PHOSPHODIESTERASE"/>
    <property type="match status" value="1"/>
</dbReference>
<evidence type="ECO:0000313" key="5">
    <source>
        <dbReference type="EMBL" id="CAI0394919.1"/>
    </source>
</evidence>
<dbReference type="EMBL" id="CAMGYJ010000003">
    <property type="protein sequence ID" value="CAI0394919.1"/>
    <property type="molecule type" value="Genomic_DNA"/>
</dbReference>
<accession>A0AAV0IBP6</accession>
<comment type="catalytic activity">
    <reaction evidence="4">
        <text>a sn-glycero-3-phosphodiester + H2O = an alcohol + sn-glycerol 3-phosphate + H(+)</text>
        <dbReference type="Rhea" id="RHEA:12969"/>
        <dbReference type="ChEBI" id="CHEBI:15377"/>
        <dbReference type="ChEBI" id="CHEBI:15378"/>
        <dbReference type="ChEBI" id="CHEBI:30879"/>
        <dbReference type="ChEBI" id="CHEBI:57597"/>
        <dbReference type="ChEBI" id="CHEBI:83408"/>
        <dbReference type="EC" id="3.1.4.46"/>
    </reaction>
</comment>
<dbReference type="GO" id="GO:0006629">
    <property type="term" value="P:lipid metabolic process"/>
    <property type="evidence" value="ECO:0007669"/>
    <property type="project" value="InterPro"/>
</dbReference>
<dbReference type="Gene3D" id="3.20.20.190">
    <property type="entry name" value="Phosphatidylinositol (PI) phosphodiesterase"/>
    <property type="match status" value="1"/>
</dbReference>
<comment type="caution">
    <text evidence="5">The sequence shown here is derived from an EMBL/GenBank/DDBJ whole genome shotgun (WGS) entry which is preliminary data.</text>
</comment>
<dbReference type="InterPro" id="IPR017946">
    <property type="entry name" value="PLC-like_Pdiesterase_TIM-brl"/>
</dbReference>
<dbReference type="Proteomes" id="UP001154282">
    <property type="component" value="Unassembled WGS sequence"/>
</dbReference>
<dbReference type="AlphaFoldDB" id="A0AAV0IBP6"/>
<keyword evidence="2" id="KW-0319">Glycerol metabolism</keyword>
<dbReference type="GO" id="GO:0006071">
    <property type="term" value="P:glycerol metabolic process"/>
    <property type="evidence" value="ECO:0007669"/>
    <property type="project" value="UniProtKB-KW"/>
</dbReference>
<reference evidence="5" key="1">
    <citation type="submission" date="2022-08" db="EMBL/GenBank/DDBJ databases">
        <authorList>
            <person name="Gutierrez-Valencia J."/>
        </authorList>
    </citation>
    <scope>NUCLEOTIDE SEQUENCE</scope>
</reference>
<gene>
    <name evidence="5" type="ORF">LITE_LOCUS8523</name>
</gene>
<dbReference type="GO" id="GO:0008889">
    <property type="term" value="F:glycerophosphodiester phosphodiesterase activity"/>
    <property type="evidence" value="ECO:0007669"/>
    <property type="project" value="UniProtKB-EC"/>
</dbReference>
<evidence type="ECO:0000256" key="4">
    <source>
        <dbReference type="ARBA" id="ARBA00047512"/>
    </source>
</evidence>
<evidence type="ECO:0000256" key="3">
    <source>
        <dbReference type="ARBA" id="ARBA00022801"/>
    </source>
</evidence>
<name>A0AAV0IBP6_9ROSI</name>
<organism evidence="5 6">
    <name type="scientific">Linum tenue</name>
    <dbReference type="NCBI Taxonomy" id="586396"/>
    <lineage>
        <taxon>Eukaryota</taxon>
        <taxon>Viridiplantae</taxon>
        <taxon>Streptophyta</taxon>
        <taxon>Embryophyta</taxon>
        <taxon>Tracheophyta</taxon>
        <taxon>Spermatophyta</taxon>
        <taxon>Magnoliopsida</taxon>
        <taxon>eudicotyledons</taxon>
        <taxon>Gunneridae</taxon>
        <taxon>Pentapetalae</taxon>
        <taxon>rosids</taxon>
        <taxon>fabids</taxon>
        <taxon>Malpighiales</taxon>
        <taxon>Linaceae</taxon>
        <taxon>Linum</taxon>
    </lineage>
</organism>
<sequence length="132" mass="14933">MSRVEKYFKYQEISDEQKVALASFHLEGDANQWVMWLEEEFEQSDSAVSGTAKEEVSDIAKATADEIKKHAVAVTLTRFSIIPTSHGFTRQETDFVKALRAANLSVLVTTLNNEYLSLAFDFNKDATYTVTR</sequence>
<keyword evidence="6" id="KW-1185">Reference proteome</keyword>
<evidence type="ECO:0000313" key="6">
    <source>
        <dbReference type="Proteomes" id="UP001154282"/>
    </source>
</evidence>